<organism evidence="4 5">
    <name type="scientific">Cynara cardunculus var. scolymus</name>
    <name type="common">Globe artichoke</name>
    <name type="synonym">Cynara scolymus</name>
    <dbReference type="NCBI Taxonomy" id="59895"/>
    <lineage>
        <taxon>Eukaryota</taxon>
        <taxon>Viridiplantae</taxon>
        <taxon>Streptophyta</taxon>
        <taxon>Embryophyta</taxon>
        <taxon>Tracheophyta</taxon>
        <taxon>Spermatophyta</taxon>
        <taxon>Magnoliopsida</taxon>
        <taxon>eudicotyledons</taxon>
        <taxon>Gunneridae</taxon>
        <taxon>Pentapetalae</taxon>
        <taxon>asterids</taxon>
        <taxon>campanulids</taxon>
        <taxon>Asterales</taxon>
        <taxon>Asteraceae</taxon>
        <taxon>Carduoideae</taxon>
        <taxon>Cardueae</taxon>
        <taxon>Carduinae</taxon>
        <taxon>Cynara</taxon>
    </lineage>
</organism>
<keyword evidence="1" id="KW-0175">Coiled coil</keyword>
<feature type="compositionally biased region" description="Basic and acidic residues" evidence="2">
    <location>
        <begin position="142"/>
        <end position="151"/>
    </location>
</feature>
<dbReference type="Proteomes" id="UP000243975">
    <property type="component" value="Unassembled WGS sequence"/>
</dbReference>
<dbReference type="Gene3D" id="1.20.1270.220">
    <property type="match status" value="1"/>
</dbReference>
<name>A0A103Y4Q9_CYNCS</name>
<protein>
    <recommendedName>
        <fullName evidence="3">NET domain-containing protein</fullName>
    </recommendedName>
</protein>
<dbReference type="InterPro" id="IPR027353">
    <property type="entry name" value="NET_dom"/>
</dbReference>
<evidence type="ECO:0000259" key="3">
    <source>
        <dbReference type="Pfam" id="PF17035"/>
    </source>
</evidence>
<gene>
    <name evidence="4" type="ORF">Ccrd_019259</name>
</gene>
<reference evidence="4 5" key="1">
    <citation type="journal article" date="2016" name="Sci. Rep.">
        <title>The genome sequence of the outbreeding globe artichoke constructed de novo incorporating a phase-aware low-pass sequencing strategy of F1 progeny.</title>
        <authorList>
            <person name="Scaglione D."/>
            <person name="Reyes-Chin-Wo S."/>
            <person name="Acquadro A."/>
            <person name="Froenicke L."/>
            <person name="Portis E."/>
            <person name="Beitel C."/>
            <person name="Tirone M."/>
            <person name="Mauro R."/>
            <person name="Lo Monaco A."/>
            <person name="Mauromicale G."/>
            <person name="Faccioli P."/>
            <person name="Cattivelli L."/>
            <person name="Rieseberg L."/>
            <person name="Michelmore R."/>
            <person name="Lanteri S."/>
        </authorList>
    </citation>
    <scope>NUCLEOTIDE SEQUENCE [LARGE SCALE GENOMIC DNA]</scope>
    <source>
        <strain evidence="4">2C</strain>
    </source>
</reference>
<feature type="region of interest" description="Disordered" evidence="2">
    <location>
        <begin position="131"/>
        <end position="163"/>
    </location>
</feature>
<accession>A0A103Y4Q9</accession>
<dbReference type="AlphaFoldDB" id="A0A103Y4Q9"/>
<feature type="domain" description="NET" evidence="3">
    <location>
        <begin position="275"/>
        <end position="304"/>
    </location>
</feature>
<evidence type="ECO:0000256" key="2">
    <source>
        <dbReference type="SAM" id="MobiDB-lite"/>
    </source>
</evidence>
<dbReference type="EMBL" id="LEKV01002652">
    <property type="protein sequence ID" value="KVI02501.1"/>
    <property type="molecule type" value="Genomic_DNA"/>
</dbReference>
<feature type="coiled-coil region" evidence="1">
    <location>
        <begin position="241"/>
        <end position="268"/>
    </location>
</feature>
<evidence type="ECO:0000313" key="4">
    <source>
        <dbReference type="EMBL" id="KVI02501.1"/>
    </source>
</evidence>
<keyword evidence="5" id="KW-1185">Reference proteome</keyword>
<proteinExistence type="predicted"/>
<evidence type="ECO:0000256" key="1">
    <source>
        <dbReference type="SAM" id="Coils"/>
    </source>
</evidence>
<dbReference type="InterPro" id="IPR038336">
    <property type="entry name" value="NET_sf"/>
</dbReference>
<comment type="caution">
    <text evidence="4">The sequence shown here is derived from an EMBL/GenBank/DDBJ whole genome shotgun (WGS) entry which is preliminary data.</text>
</comment>
<dbReference type="Pfam" id="PF17035">
    <property type="entry name" value="BET"/>
    <property type="match status" value="1"/>
</dbReference>
<dbReference type="OMA" id="EDNVMLW"/>
<sequence length="308" mass="34112">MSSGISRDMNVSADYVRPDLFQFYIQGVAELLSGDDFSPFSCRVVGTTNGSFRDKELLPKKEEEEGGCDEKTDFVGFGSLFRNAAGDGLSGFKKAKLLAMLRQSVVALTREVDEMLDPVFSMHRLRGLMAPTKSSARYQDPNSKDENESRALKRLKVPSSSSSINEPLIVSPVSCNLTGEGSQNERKGVVAKPGKSLTGCSTIGCAKFSKTDMYPEKSNLDEPKVNDDLQVLLVNRGPKVEEKMEKHSAELSATLDRMQEKLEELLDIVISSCRPMTLAEKLQLRRLIENLPTKNLDRVVEIIQLGKR</sequence>
<dbReference type="Gramene" id="KVI02501">
    <property type="protein sequence ID" value="KVI02501"/>
    <property type="gene ID" value="Ccrd_019259"/>
</dbReference>
<evidence type="ECO:0000313" key="5">
    <source>
        <dbReference type="Proteomes" id="UP000243975"/>
    </source>
</evidence>
<feature type="compositionally biased region" description="Polar residues" evidence="2">
    <location>
        <begin position="132"/>
        <end position="141"/>
    </location>
</feature>